<evidence type="ECO:0000256" key="2">
    <source>
        <dbReference type="SAM" id="SignalP"/>
    </source>
</evidence>
<gene>
    <name evidence="4" type="ORF">FTW19_11250</name>
</gene>
<dbReference type="CDD" id="cd00254">
    <property type="entry name" value="LT-like"/>
    <property type="match status" value="1"/>
</dbReference>
<dbReference type="PANTHER" id="PTHR37423">
    <property type="entry name" value="SOLUBLE LYTIC MUREIN TRANSGLYCOSYLASE-RELATED"/>
    <property type="match status" value="1"/>
</dbReference>
<feature type="domain" description="Transglycosylase SLT" evidence="3">
    <location>
        <begin position="98"/>
        <end position="198"/>
    </location>
</feature>
<keyword evidence="2" id="KW-0732">Signal</keyword>
<feature type="signal peptide" evidence="2">
    <location>
        <begin position="1"/>
        <end position="17"/>
    </location>
</feature>
<organism evidence="4 5">
    <name type="scientific">Terriglobus albidus</name>
    <dbReference type="NCBI Taxonomy" id="1592106"/>
    <lineage>
        <taxon>Bacteria</taxon>
        <taxon>Pseudomonadati</taxon>
        <taxon>Acidobacteriota</taxon>
        <taxon>Terriglobia</taxon>
        <taxon>Terriglobales</taxon>
        <taxon>Acidobacteriaceae</taxon>
        <taxon>Terriglobus</taxon>
    </lineage>
</organism>
<dbReference type="GO" id="GO:0008933">
    <property type="term" value="F:peptidoglycan lytic transglycosylase activity"/>
    <property type="evidence" value="ECO:0007669"/>
    <property type="project" value="InterPro"/>
</dbReference>
<accession>A0A5B9EA32</accession>
<dbReference type="InterPro" id="IPR008258">
    <property type="entry name" value="Transglycosylase_SLT_dom_1"/>
</dbReference>
<dbReference type="Proteomes" id="UP000321820">
    <property type="component" value="Chromosome"/>
</dbReference>
<dbReference type="SUPFAM" id="SSF53955">
    <property type="entry name" value="Lysozyme-like"/>
    <property type="match status" value="1"/>
</dbReference>
<dbReference type="PROSITE" id="PS00922">
    <property type="entry name" value="TRANSGLYCOSYLASE"/>
    <property type="match status" value="1"/>
</dbReference>
<dbReference type="InterPro" id="IPR000189">
    <property type="entry name" value="Transglyc_AS"/>
</dbReference>
<proteinExistence type="inferred from homology"/>
<comment type="similarity">
    <text evidence="1">Belongs to the transglycosylase Slt family.</text>
</comment>
<dbReference type="GO" id="GO:0000270">
    <property type="term" value="P:peptidoglycan metabolic process"/>
    <property type="evidence" value="ECO:0007669"/>
    <property type="project" value="InterPro"/>
</dbReference>
<dbReference type="EMBL" id="CP042806">
    <property type="protein sequence ID" value="QEE28524.1"/>
    <property type="molecule type" value="Genomic_DNA"/>
</dbReference>
<evidence type="ECO:0000313" key="4">
    <source>
        <dbReference type="EMBL" id="QEE28524.1"/>
    </source>
</evidence>
<feature type="chain" id="PRO_5022682915" evidence="2">
    <location>
        <begin position="18"/>
        <end position="231"/>
    </location>
</feature>
<dbReference type="InterPro" id="IPR023346">
    <property type="entry name" value="Lysozyme-like_dom_sf"/>
</dbReference>
<reference evidence="4 5" key="1">
    <citation type="submission" date="2019-08" db="EMBL/GenBank/DDBJ databases">
        <title>Complete genome sequence of Terriglobus albidus strain ORNL.</title>
        <authorList>
            <person name="Podar M."/>
        </authorList>
    </citation>
    <scope>NUCLEOTIDE SEQUENCE [LARGE SCALE GENOMIC DNA]</scope>
    <source>
        <strain evidence="4 5">ORNL</strain>
    </source>
</reference>
<keyword evidence="5" id="KW-1185">Reference proteome</keyword>
<dbReference type="AlphaFoldDB" id="A0A5B9EA32"/>
<sequence>MFVRVLSLCLLSATAFAAEHITLRTGFTLDCVRREAAAEPGRVRLYTSEQSYLEVPQEAITQAEFFELPAPSIRPEPKEAVAREETSLTPAELHQLLASAEAAHRVDADLLAAVVRAESNNRPAAVSRAGAQGLMQLMPGTARELGVHNSFHPGENVNGGSAYLDTLLTRYHDNMAMALAAYNAGPGAVDRYHGIPPYRETRAYVARVIREFNRRKLEAQTRNVTAQAQAQ</sequence>
<evidence type="ECO:0000256" key="1">
    <source>
        <dbReference type="ARBA" id="ARBA00007734"/>
    </source>
</evidence>
<evidence type="ECO:0000259" key="3">
    <source>
        <dbReference type="Pfam" id="PF01464"/>
    </source>
</evidence>
<dbReference type="Pfam" id="PF01464">
    <property type="entry name" value="SLT"/>
    <property type="match status" value="1"/>
</dbReference>
<name>A0A5B9EA32_9BACT</name>
<dbReference type="OrthoDB" id="9815002at2"/>
<dbReference type="PANTHER" id="PTHR37423:SF2">
    <property type="entry name" value="MEMBRANE-BOUND LYTIC MUREIN TRANSGLYCOSYLASE C"/>
    <property type="match status" value="1"/>
</dbReference>
<dbReference type="Gene3D" id="1.10.530.10">
    <property type="match status" value="1"/>
</dbReference>
<evidence type="ECO:0000313" key="5">
    <source>
        <dbReference type="Proteomes" id="UP000321820"/>
    </source>
</evidence>
<dbReference type="GO" id="GO:0016020">
    <property type="term" value="C:membrane"/>
    <property type="evidence" value="ECO:0007669"/>
    <property type="project" value="InterPro"/>
</dbReference>
<dbReference type="KEGG" id="talb:FTW19_11250"/>
<dbReference type="RefSeq" id="WP_147647714.1">
    <property type="nucleotide sequence ID" value="NZ_CP042806.1"/>
</dbReference>
<protein>
    <submittedName>
        <fullName evidence="4">Lytic transglycosylase domain-containing protein</fullName>
    </submittedName>
</protein>